<name>G3GSX3_CRIGR</name>
<dbReference type="AlphaFoldDB" id="G3GSX3"/>
<gene>
    <name evidence="1" type="ORF">I79_000745</name>
</gene>
<dbReference type="InParanoid" id="G3GSX3"/>
<protein>
    <submittedName>
        <fullName evidence="1">Uncharacterized protein</fullName>
    </submittedName>
</protein>
<proteinExistence type="predicted"/>
<dbReference type="EMBL" id="JH000015">
    <property type="protein sequence ID" value="EGW00477.1"/>
    <property type="molecule type" value="Genomic_DNA"/>
</dbReference>
<reference evidence="2" key="1">
    <citation type="journal article" date="2011" name="Nat. Biotechnol.">
        <title>The genomic sequence of the Chinese hamster ovary (CHO)-K1 cell line.</title>
        <authorList>
            <person name="Xu X."/>
            <person name="Nagarajan H."/>
            <person name="Lewis N.E."/>
            <person name="Pan S."/>
            <person name="Cai Z."/>
            <person name="Liu X."/>
            <person name="Chen W."/>
            <person name="Xie M."/>
            <person name="Wang W."/>
            <person name="Hammond S."/>
            <person name="Andersen M.R."/>
            <person name="Neff N."/>
            <person name="Passarelli B."/>
            <person name="Koh W."/>
            <person name="Fan H.C."/>
            <person name="Wang J."/>
            <person name="Gui Y."/>
            <person name="Lee K.H."/>
            <person name="Betenbaugh M.J."/>
            <person name="Quake S.R."/>
            <person name="Famili I."/>
            <person name="Palsson B.O."/>
            <person name="Wang J."/>
        </authorList>
    </citation>
    <scope>NUCLEOTIDE SEQUENCE [LARGE SCALE GENOMIC DNA]</scope>
    <source>
        <strain evidence="2">CHO K1 cell line</strain>
    </source>
</reference>
<sequence length="55" mass="6081">MDLVVYFCCGLLRKLNLFSQPEAIATGSKPHTAGTLPLCLKGLKLRYSSWLIAEL</sequence>
<organism evidence="1 2">
    <name type="scientific">Cricetulus griseus</name>
    <name type="common">Chinese hamster</name>
    <name type="synonym">Cricetulus barabensis griseus</name>
    <dbReference type="NCBI Taxonomy" id="10029"/>
    <lineage>
        <taxon>Eukaryota</taxon>
        <taxon>Metazoa</taxon>
        <taxon>Chordata</taxon>
        <taxon>Craniata</taxon>
        <taxon>Vertebrata</taxon>
        <taxon>Euteleostomi</taxon>
        <taxon>Mammalia</taxon>
        <taxon>Eutheria</taxon>
        <taxon>Euarchontoglires</taxon>
        <taxon>Glires</taxon>
        <taxon>Rodentia</taxon>
        <taxon>Myomorpha</taxon>
        <taxon>Muroidea</taxon>
        <taxon>Cricetidae</taxon>
        <taxon>Cricetinae</taxon>
        <taxon>Cricetulus</taxon>
    </lineage>
</organism>
<dbReference type="Proteomes" id="UP000001075">
    <property type="component" value="Unassembled WGS sequence"/>
</dbReference>
<accession>G3GSX3</accession>
<evidence type="ECO:0000313" key="1">
    <source>
        <dbReference type="EMBL" id="EGW00477.1"/>
    </source>
</evidence>
<evidence type="ECO:0000313" key="2">
    <source>
        <dbReference type="Proteomes" id="UP000001075"/>
    </source>
</evidence>